<dbReference type="InterPro" id="IPR007118">
    <property type="entry name" value="Expan_Lol_pI"/>
</dbReference>
<dbReference type="Gramene" id="TuG1812G0100002503.01.T02">
    <property type="protein sequence ID" value="TuG1812G0100002503.01.T02"/>
    <property type="gene ID" value="TuG1812G0100002503.01"/>
</dbReference>
<reference evidence="4" key="1">
    <citation type="journal article" date="2013" name="Nature">
        <title>Draft genome of the wheat A-genome progenitor Triticum urartu.</title>
        <authorList>
            <person name="Ling H.Q."/>
            <person name="Zhao S."/>
            <person name="Liu D."/>
            <person name="Wang J."/>
            <person name="Sun H."/>
            <person name="Zhang C."/>
            <person name="Fan H."/>
            <person name="Li D."/>
            <person name="Dong L."/>
            <person name="Tao Y."/>
            <person name="Gao C."/>
            <person name="Wu H."/>
            <person name="Li Y."/>
            <person name="Cui Y."/>
            <person name="Guo X."/>
            <person name="Zheng S."/>
            <person name="Wang B."/>
            <person name="Yu K."/>
            <person name="Liang Q."/>
            <person name="Yang W."/>
            <person name="Lou X."/>
            <person name="Chen J."/>
            <person name="Feng M."/>
            <person name="Jian J."/>
            <person name="Zhang X."/>
            <person name="Luo G."/>
            <person name="Jiang Y."/>
            <person name="Liu J."/>
            <person name="Wang Z."/>
            <person name="Sha Y."/>
            <person name="Zhang B."/>
            <person name="Wu H."/>
            <person name="Tang D."/>
            <person name="Shen Q."/>
            <person name="Xue P."/>
            <person name="Zou S."/>
            <person name="Wang X."/>
            <person name="Liu X."/>
            <person name="Wang F."/>
            <person name="Yang Y."/>
            <person name="An X."/>
            <person name="Dong Z."/>
            <person name="Zhang K."/>
            <person name="Zhang X."/>
            <person name="Luo M.C."/>
            <person name="Dvorak J."/>
            <person name="Tong Y."/>
            <person name="Wang J."/>
            <person name="Yang H."/>
            <person name="Li Z."/>
            <person name="Wang D."/>
            <person name="Zhang A."/>
            <person name="Wang J."/>
        </authorList>
    </citation>
    <scope>NUCLEOTIDE SEQUENCE</scope>
    <source>
        <strain evidence="4">cv. G1812</strain>
    </source>
</reference>
<feature type="signal peptide" evidence="1">
    <location>
        <begin position="1"/>
        <end position="23"/>
    </location>
</feature>
<proteinExistence type="predicted"/>
<gene>
    <name evidence="3" type="primary">LOC125513316</name>
</gene>
<evidence type="ECO:0000313" key="4">
    <source>
        <dbReference type="Proteomes" id="UP000015106"/>
    </source>
</evidence>
<dbReference type="EnsemblPlants" id="TuG1812G0100002503.01.T02">
    <property type="protein sequence ID" value="TuG1812G0100002503.01.T02"/>
    <property type="gene ID" value="TuG1812G0100002503.01"/>
</dbReference>
<evidence type="ECO:0000313" key="3">
    <source>
        <dbReference type="EnsemblPlants" id="TuG1812G0100002503.01.T02"/>
    </source>
</evidence>
<name>A0A8R7JZT3_TRIUA</name>
<sequence>MGSLPLAVLAALLCCFLAVGGGAVELNTTDPSPFDVDLNATDATKYWGPWTPARATWYGQPNGAGPDDNGGACGFKHTNQYPFASMTSCGNQPLFKDGKGCGSCYKVNLILRRRETVYSYCQTRPIPSV</sequence>
<feature type="chain" id="PRO_5035719831" description="Expansin-like EG45 domain-containing protein" evidence="1">
    <location>
        <begin position="24"/>
        <end position="129"/>
    </location>
</feature>
<reference evidence="3" key="3">
    <citation type="submission" date="2022-06" db="UniProtKB">
        <authorList>
            <consortium name="EnsemblPlants"/>
        </authorList>
    </citation>
    <scope>IDENTIFICATION</scope>
</reference>
<dbReference type="PANTHER" id="PTHR31692:SF9">
    <property type="entry name" value="EXPANSIN-B4"/>
    <property type="match status" value="1"/>
</dbReference>
<evidence type="ECO:0000259" key="2">
    <source>
        <dbReference type="PROSITE" id="PS50842"/>
    </source>
</evidence>
<dbReference type="Gene3D" id="2.40.40.10">
    <property type="entry name" value="RlpA-like domain"/>
    <property type="match status" value="1"/>
</dbReference>
<protein>
    <recommendedName>
        <fullName evidence="2">Expansin-like EG45 domain-containing protein</fullName>
    </recommendedName>
</protein>
<keyword evidence="4" id="KW-1185">Reference proteome</keyword>
<evidence type="ECO:0000256" key="1">
    <source>
        <dbReference type="SAM" id="SignalP"/>
    </source>
</evidence>
<dbReference type="InterPro" id="IPR036908">
    <property type="entry name" value="RlpA-like_sf"/>
</dbReference>
<dbReference type="SUPFAM" id="SSF50685">
    <property type="entry name" value="Barwin-like endoglucanases"/>
    <property type="match status" value="1"/>
</dbReference>
<accession>A0A8R7JZT3</accession>
<dbReference type="PANTHER" id="PTHR31692">
    <property type="entry name" value="EXPANSIN-B3"/>
    <property type="match status" value="1"/>
</dbReference>
<organism evidence="3 4">
    <name type="scientific">Triticum urartu</name>
    <name type="common">Red wild einkorn</name>
    <name type="synonym">Crithodium urartu</name>
    <dbReference type="NCBI Taxonomy" id="4572"/>
    <lineage>
        <taxon>Eukaryota</taxon>
        <taxon>Viridiplantae</taxon>
        <taxon>Streptophyta</taxon>
        <taxon>Embryophyta</taxon>
        <taxon>Tracheophyta</taxon>
        <taxon>Spermatophyta</taxon>
        <taxon>Magnoliopsida</taxon>
        <taxon>Liliopsida</taxon>
        <taxon>Poales</taxon>
        <taxon>Poaceae</taxon>
        <taxon>BOP clade</taxon>
        <taxon>Pooideae</taxon>
        <taxon>Triticodae</taxon>
        <taxon>Triticeae</taxon>
        <taxon>Triticinae</taxon>
        <taxon>Triticum</taxon>
    </lineage>
</organism>
<dbReference type="GO" id="GO:0005576">
    <property type="term" value="C:extracellular region"/>
    <property type="evidence" value="ECO:0007669"/>
    <property type="project" value="InterPro"/>
</dbReference>
<keyword evidence="1" id="KW-0732">Signal</keyword>
<feature type="domain" description="Expansin-like EG45" evidence="2">
    <location>
        <begin position="70"/>
        <end position="129"/>
    </location>
</feature>
<dbReference type="PROSITE" id="PS50842">
    <property type="entry name" value="EXPANSIN_EG45"/>
    <property type="match status" value="1"/>
</dbReference>
<dbReference type="PRINTS" id="PR01225">
    <property type="entry name" value="EXPANSNFAMLY"/>
</dbReference>
<dbReference type="InterPro" id="IPR007112">
    <property type="entry name" value="Expansin/allergen_DPBB_dom"/>
</dbReference>
<reference evidence="3" key="2">
    <citation type="submission" date="2018-03" db="EMBL/GenBank/DDBJ databases">
        <title>The Triticum urartu genome reveals the dynamic nature of wheat genome evolution.</title>
        <authorList>
            <person name="Ling H."/>
            <person name="Ma B."/>
            <person name="Shi X."/>
            <person name="Liu H."/>
            <person name="Dong L."/>
            <person name="Sun H."/>
            <person name="Cao Y."/>
            <person name="Gao Q."/>
            <person name="Zheng S."/>
            <person name="Li Y."/>
            <person name="Yu Y."/>
            <person name="Du H."/>
            <person name="Qi M."/>
            <person name="Li Y."/>
            <person name="Yu H."/>
            <person name="Cui Y."/>
            <person name="Wang N."/>
            <person name="Chen C."/>
            <person name="Wu H."/>
            <person name="Zhao Y."/>
            <person name="Zhang J."/>
            <person name="Li Y."/>
            <person name="Zhou W."/>
            <person name="Zhang B."/>
            <person name="Hu W."/>
            <person name="Eijk M."/>
            <person name="Tang J."/>
            <person name="Witsenboer H."/>
            <person name="Zhao S."/>
            <person name="Li Z."/>
            <person name="Zhang A."/>
            <person name="Wang D."/>
            <person name="Liang C."/>
        </authorList>
    </citation>
    <scope>NUCLEOTIDE SEQUENCE [LARGE SCALE GENOMIC DNA]</scope>
    <source>
        <strain evidence="3">cv. G1812</strain>
    </source>
</reference>
<dbReference type="AlphaFoldDB" id="A0A8R7JZT3"/>
<dbReference type="Proteomes" id="UP000015106">
    <property type="component" value="Chromosome 1"/>
</dbReference>